<keyword evidence="2" id="KW-0812">Transmembrane</keyword>
<organism evidence="3">
    <name type="scientific">Streptomyces sp. NBC_00060</name>
    <dbReference type="NCBI Taxonomy" id="2975636"/>
    <lineage>
        <taxon>Bacteria</taxon>
        <taxon>Bacillati</taxon>
        <taxon>Actinomycetota</taxon>
        <taxon>Actinomycetes</taxon>
        <taxon>Kitasatosporales</taxon>
        <taxon>Streptomycetaceae</taxon>
        <taxon>Streptomyces</taxon>
    </lineage>
</organism>
<protein>
    <recommendedName>
        <fullName evidence="4">Transmembrane protein</fullName>
    </recommendedName>
</protein>
<evidence type="ECO:0000256" key="2">
    <source>
        <dbReference type="SAM" id="Phobius"/>
    </source>
</evidence>
<feature type="region of interest" description="Disordered" evidence="1">
    <location>
        <begin position="224"/>
        <end position="281"/>
    </location>
</feature>
<evidence type="ECO:0000313" key="3">
    <source>
        <dbReference type="EMBL" id="WTU41396.1"/>
    </source>
</evidence>
<reference evidence="3" key="1">
    <citation type="submission" date="2022-10" db="EMBL/GenBank/DDBJ databases">
        <title>The complete genomes of actinobacterial strains from the NBC collection.</title>
        <authorList>
            <person name="Joergensen T.S."/>
            <person name="Alvarez Arevalo M."/>
            <person name="Sterndorff E.B."/>
            <person name="Faurdal D."/>
            <person name="Vuksanovic O."/>
            <person name="Mourched A.-S."/>
            <person name="Charusanti P."/>
            <person name="Shaw S."/>
            <person name="Blin K."/>
            <person name="Weber T."/>
        </authorList>
    </citation>
    <scope>NUCLEOTIDE SEQUENCE</scope>
    <source>
        <strain evidence="3">NBC_00060</strain>
    </source>
</reference>
<keyword evidence="2" id="KW-0472">Membrane</keyword>
<evidence type="ECO:0008006" key="4">
    <source>
        <dbReference type="Google" id="ProtNLM"/>
    </source>
</evidence>
<feature type="compositionally biased region" description="Polar residues" evidence="1">
    <location>
        <begin position="253"/>
        <end position="268"/>
    </location>
</feature>
<accession>A0AAU2H3E1</accession>
<feature type="transmembrane region" description="Helical" evidence="2">
    <location>
        <begin position="107"/>
        <end position="133"/>
    </location>
</feature>
<evidence type="ECO:0000256" key="1">
    <source>
        <dbReference type="SAM" id="MobiDB-lite"/>
    </source>
</evidence>
<gene>
    <name evidence="3" type="ORF">OHV25_18330</name>
</gene>
<name>A0AAU2H3E1_9ACTN</name>
<sequence>MHMNSAPHLLTEDRPEFERILDDALRTAPDRPELAGVGVRLNTEQLRTMVLNAGALVSAAAAAEYDHYVRVREELRTPSTPALTSERGSVMTPPVVDSPESTSGAGVGAVVAVLAPVLSGTAAAIFLLVGYILKMLNPEPAFADTLLTAGWFFGALTAAAILAAAISLLLTAIRNGATQVVAEPEEAEVGDERTQEVSRARDAWRHALVERGIYPFLREALADPGAGPGAPRRRSAGRIPSLGYDRPDFDSPGDSSKGTRPSFTSPDFTSPDFGGPEHQPE</sequence>
<feature type="transmembrane region" description="Helical" evidence="2">
    <location>
        <begin position="145"/>
        <end position="170"/>
    </location>
</feature>
<dbReference type="EMBL" id="CP108253">
    <property type="protein sequence ID" value="WTU41396.1"/>
    <property type="molecule type" value="Genomic_DNA"/>
</dbReference>
<proteinExistence type="predicted"/>
<keyword evidence="2" id="KW-1133">Transmembrane helix</keyword>
<dbReference type="AlphaFoldDB" id="A0AAU2H3E1"/>